<evidence type="ECO:0000256" key="1">
    <source>
        <dbReference type="SAM" id="MobiDB-lite"/>
    </source>
</evidence>
<dbReference type="EnsemblPlants" id="OPUNC01G44000.1">
    <property type="protein sequence ID" value="OPUNC01G44000.1"/>
    <property type="gene ID" value="OPUNC01G44000"/>
</dbReference>
<feature type="region of interest" description="Disordered" evidence="1">
    <location>
        <begin position="100"/>
        <end position="192"/>
    </location>
</feature>
<sequence length="192" mass="20415">MRRQAVVELVVLAAALAALAAGVLAASLLLLWRCRRATANRQQPTSVVVAPQLSPAVVASDSELPVQGPKKPARRRSGSALRRALIRLLLCSRRRLTRVEPADSAAATQGEEGEQAAGPEEEVASWRDRWFGPTTAAASRALYTIDEESGAGSESEEEHEPEPETPFYTPPASPPLLGSDGHSPPPEPEATV</sequence>
<feature type="compositionally biased region" description="Pro residues" evidence="1">
    <location>
        <begin position="183"/>
        <end position="192"/>
    </location>
</feature>
<reference evidence="2" key="2">
    <citation type="submission" date="2018-05" db="EMBL/GenBank/DDBJ databases">
        <title>OpunRS2 (Oryza punctata Reference Sequence Version 2).</title>
        <authorList>
            <person name="Zhang J."/>
            <person name="Kudrna D."/>
            <person name="Lee S."/>
            <person name="Talag J."/>
            <person name="Welchert J."/>
            <person name="Wing R.A."/>
        </authorList>
    </citation>
    <scope>NUCLEOTIDE SEQUENCE [LARGE SCALE GENOMIC DNA]</scope>
</reference>
<dbReference type="Proteomes" id="UP000026962">
    <property type="component" value="Chromosome 1"/>
</dbReference>
<dbReference type="AlphaFoldDB" id="A0A0E0JU22"/>
<dbReference type="OMA" id="SWTERWF"/>
<dbReference type="HOGENOM" id="CLU_129526_0_0_1"/>
<dbReference type="eggNOG" id="ENOG502R3MI">
    <property type="taxonomic scope" value="Eukaryota"/>
</dbReference>
<feature type="compositionally biased region" description="Acidic residues" evidence="1">
    <location>
        <begin position="145"/>
        <end position="163"/>
    </location>
</feature>
<dbReference type="Gramene" id="OPUNC01G44000.1">
    <property type="protein sequence ID" value="OPUNC01G44000.1"/>
    <property type="gene ID" value="OPUNC01G44000"/>
</dbReference>
<protein>
    <submittedName>
        <fullName evidence="2">Uncharacterized protein</fullName>
    </submittedName>
</protein>
<keyword evidence="3" id="KW-1185">Reference proteome</keyword>
<evidence type="ECO:0000313" key="3">
    <source>
        <dbReference type="Proteomes" id="UP000026962"/>
    </source>
</evidence>
<organism evidence="2">
    <name type="scientific">Oryza punctata</name>
    <name type="common">Red rice</name>
    <dbReference type="NCBI Taxonomy" id="4537"/>
    <lineage>
        <taxon>Eukaryota</taxon>
        <taxon>Viridiplantae</taxon>
        <taxon>Streptophyta</taxon>
        <taxon>Embryophyta</taxon>
        <taxon>Tracheophyta</taxon>
        <taxon>Spermatophyta</taxon>
        <taxon>Magnoliopsida</taxon>
        <taxon>Liliopsida</taxon>
        <taxon>Poales</taxon>
        <taxon>Poaceae</taxon>
        <taxon>BOP clade</taxon>
        <taxon>Oryzoideae</taxon>
        <taxon>Oryzeae</taxon>
        <taxon>Oryzinae</taxon>
        <taxon>Oryza</taxon>
    </lineage>
</organism>
<name>A0A0E0JU22_ORYPU</name>
<feature type="compositionally biased region" description="Acidic residues" evidence="1">
    <location>
        <begin position="111"/>
        <end position="123"/>
    </location>
</feature>
<proteinExistence type="predicted"/>
<evidence type="ECO:0000313" key="2">
    <source>
        <dbReference type="EnsemblPlants" id="OPUNC01G44000.1"/>
    </source>
</evidence>
<reference evidence="2" key="1">
    <citation type="submission" date="2015-04" db="UniProtKB">
        <authorList>
            <consortium name="EnsemblPlants"/>
        </authorList>
    </citation>
    <scope>IDENTIFICATION</scope>
</reference>
<accession>A0A0E0JU22</accession>